<keyword evidence="3" id="KW-0808">Transferase</keyword>
<dbReference type="EMBL" id="PQVF01000018">
    <property type="protein sequence ID" value="POY34803.1"/>
    <property type="molecule type" value="Genomic_DNA"/>
</dbReference>
<dbReference type="Pfam" id="PF00535">
    <property type="entry name" value="Glycos_transf_2"/>
    <property type="match status" value="1"/>
</dbReference>
<dbReference type="PANTHER" id="PTHR43685:SF2">
    <property type="entry name" value="GLYCOSYLTRANSFERASE 2-LIKE DOMAIN-CONTAINING PROTEIN"/>
    <property type="match status" value="1"/>
</dbReference>
<comment type="caution">
    <text evidence="3">The sequence shown here is derived from an EMBL/GenBank/DDBJ whole genome shotgun (WGS) entry which is preliminary data.</text>
</comment>
<evidence type="ECO:0000313" key="3">
    <source>
        <dbReference type="EMBL" id="POY34803.1"/>
    </source>
</evidence>
<evidence type="ECO:0000259" key="2">
    <source>
        <dbReference type="Pfam" id="PF00535"/>
    </source>
</evidence>
<feature type="transmembrane region" description="Helical" evidence="1">
    <location>
        <begin position="329"/>
        <end position="351"/>
    </location>
</feature>
<feature type="transmembrane region" description="Helical" evidence="1">
    <location>
        <begin position="300"/>
        <end position="317"/>
    </location>
</feature>
<dbReference type="PANTHER" id="PTHR43685">
    <property type="entry name" value="GLYCOSYLTRANSFERASE"/>
    <property type="match status" value="1"/>
</dbReference>
<gene>
    <name evidence="3" type="ORF">C3K47_18365</name>
</gene>
<organism evidence="3 4">
    <name type="scientific">Solitalea longa</name>
    <dbReference type="NCBI Taxonomy" id="2079460"/>
    <lineage>
        <taxon>Bacteria</taxon>
        <taxon>Pseudomonadati</taxon>
        <taxon>Bacteroidota</taxon>
        <taxon>Sphingobacteriia</taxon>
        <taxon>Sphingobacteriales</taxon>
        <taxon>Sphingobacteriaceae</taxon>
        <taxon>Solitalea</taxon>
    </lineage>
</organism>
<dbReference type="OrthoDB" id="9800276at2"/>
<dbReference type="InterPro" id="IPR029044">
    <property type="entry name" value="Nucleotide-diphossugar_trans"/>
</dbReference>
<dbReference type="RefSeq" id="WP_103790625.1">
    <property type="nucleotide sequence ID" value="NZ_PQVF01000018.1"/>
</dbReference>
<dbReference type="InterPro" id="IPR001173">
    <property type="entry name" value="Glyco_trans_2-like"/>
</dbReference>
<keyword evidence="1" id="KW-1133">Transmembrane helix</keyword>
<protein>
    <submittedName>
        <fullName evidence="3">Glycosyl transferase family 2</fullName>
    </submittedName>
</protein>
<keyword evidence="4" id="KW-1185">Reference proteome</keyword>
<keyword evidence="1" id="KW-0812">Transmembrane</keyword>
<dbReference type="SUPFAM" id="SSF53448">
    <property type="entry name" value="Nucleotide-diphospho-sugar transferases"/>
    <property type="match status" value="1"/>
</dbReference>
<sequence>MVSIITAVTVFLVLRFCVTLFNFISKPVLSKNARNYTDFVSILIPARNEGDNILNVLSSIKDQDYQHYEVLIYDDNSTDNTAALAETFAQTDPRFKVLYGDTLPNNWLGKNYACHQLATQAKGDFFLFIDADVVLHNRLIDNAIHRIKVFKLSLISLFVNQKMYTLGERLVVPLVNYVLLTLLPLRLISLSKWVVFSAASGQFMLFDAKNYRRNWWHEQVQRVPVGEVEIMKLMKTSSYKAEALLANGFADSRAYASYSQGVLGFSNKLLAGFNYSVIGLLIFLFLAFFGYSILLLMPRYELLGVIIFMIIGMRYMVSLLSRQNVMLNFILHPLQIITLVIVSILSIHRYLTKTVIWKGRNILR</sequence>
<feature type="transmembrane region" description="Helical" evidence="1">
    <location>
        <begin position="6"/>
        <end position="24"/>
    </location>
</feature>
<dbReference type="AlphaFoldDB" id="A0A2S4ZY37"/>
<keyword evidence="1" id="KW-0472">Membrane</keyword>
<feature type="transmembrane region" description="Helical" evidence="1">
    <location>
        <begin position="273"/>
        <end position="293"/>
    </location>
</feature>
<proteinExistence type="predicted"/>
<reference evidence="3 4" key="1">
    <citation type="submission" date="2018-01" db="EMBL/GenBank/DDBJ databases">
        <authorList>
            <person name="Gaut B.S."/>
            <person name="Morton B.R."/>
            <person name="Clegg M.T."/>
            <person name="Duvall M.R."/>
        </authorList>
    </citation>
    <scope>NUCLEOTIDE SEQUENCE [LARGE SCALE GENOMIC DNA]</scope>
    <source>
        <strain evidence="3 4">HR-AV</strain>
    </source>
</reference>
<evidence type="ECO:0000313" key="4">
    <source>
        <dbReference type="Proteomes" id="UP000236893"/>
    </source>
</evidence>
<accession>A0A2S4ZY37</accession>
<dbReference type="Gene3D" id="3.90.550.10">
    <property type="entry name" value="Spore Coat Polysaccharide Biosynthesis Protein SpsA, Chain A"/>
    <property type="match status" value="1"/>
</dbReference>
<feature type="domain" description="Glycosyltransferase 2-like" evidence="2">
    <location>
        <begin position="41"/>
        <end position="147"/>
    </location>
</feature>
<evidence type="ECO:0000256" key="1">
    <source>
        <dbReference type="SAM" id="Phobius"/>
    </source>
</evidence>
<name>A0A2S4ZY37_9SPHI</name>
<dbReference type="CDD" id="cd00761">
    <property type="entry name" value="Glyco_tranf_GTA_type"/>
    <property type="match status" value="1"/>
</dbReference>
<feature type="transmembrane region" description="Helical" evidence="1">
    <location>
        <begin position="170"/>
        <end position="188"/>
    </location>
</feature>
<dbReference type="GO" id="GO:0016740">
    <property type="term" value="F:transferase activity"/>
    <property type="evidence" value="ECO:0007669"/>
    <property type="project" value="UniProtKB-KW"/>
</dbReference>
<dbReference type="InterPro" id="IPR050834">
    <property type="entry name" value="Glycosyltransf_2"/>
</dbReference>
<dbReference type="Proteomes" id="UP000236893">
    <property type="component" value="Unassembled WGS sequence"/>
</dbReference>